<sequence length="74" mass="7874">MTDISSGIRIPFCCKRLIKPNAIVSLKQNTAVGRLSIAMILSAAKTAVSHSKLPSKIQSSLTVNLASAIARRKP</sequence>
<proteinExistence type="predicted"/>
<reference evidence="1 2" key="1">
    <citation type="submission" date="2015-07" db="EMBL/GenBank/DDBJ databases">
        <authorList>
            <consortium name="Pathogen Informatics"/>
        </authorList>
    </citation>
    <scope>NUCLEOTIDE SEQUENCE [LARGE SCALE GENOMIC DNA]</scope>
    <source>
        <strain evidence="1 2">A51</strain>
    </source>
</reference>
<gene>
    <name evidence="1" type="ORF">ERS013165_02700</name>
</gene>
<organism evidence="1 2">
    <name type="scientific">Vibrio cholerae</name>
    <dbReference type="NCBI Taxonomy" id="666"/>
    <lineage>
        <taxon>Bacteria</taxon>
        <taxon>Pseudomonadati</taxon>
        <taxon>Pseudomonadota</taxon>
        <taxon>Gammaproteobacteria</taxon>
        <taxon>Vibrionales</taxon>
        <taxon>Vibrionaceae</taxon>
        <taxon>Vibrio</taxon>
    </lineage>
</organism>
<protein>
    <submittedName>
        <fullName evidence="1">Uncharacterized protein</fullName>
    </submittedName>
</protein>
<dbReference type="Proteomes" id="UP000044806">
    <property type="component" value="Unassembled WGS sequence"/>
</dbReference>
<evidence type="ECO:0000313" key="2">
    <source>
        <dbReference type="Proteomes" id="UP000044806"/>
    </source>
</evidence>
<accession>A0A655R603</accession>
<dbReference type="EMBL" id="CWOW01000014">
    <property type="protein sequence ID" value="CSA89061.1"/>
    <property type="molecule type" value="Genomic_DNA"/>
</dbReference>
<evidence type="ECO:0000313" key="1">
    <source>
        <dbReference type="EMBL" id="CSA89061.1"/>
    </source>
</evidence>
<name>A0A655R603_VIBCL</name>
<dbReference type="AlphaFoldDB" id="A0A655R603"/>